<dbReference type="GeneID" id="6085008"/>
<accession>B0DZK5</accession>
<reference evidence="2 3" key="1">
    <citation type="journal article" date="2008" name="Nature">
        <title>The genome of Laccaria bicolor provides insights into mycorrhizal symbiosis.</title>
        <authorList>
            <person name="Martin F."/>
            <person name="Aerts A."/>
            <person name="Ahren D."/>
            <person name="Brun A."/>
            <person name="Danchin E.G.J."/>
            <person name="Duchaussoy F."/>
            <person name="Gibon J."/>
            <person name="Kohler A."/>
            <person name="Lindquist E."/>
            <person name="Pereda V."/>
            <person name="Salamov A."/>
            <person name="Shapiro H.J."/>
            <person name="Wuyts J."/>
            <person name="Blaudez D."/>
            <person name="Buee M."/>
            <person name="Brokstein P."/>
            <person name="Canbaeck B."/>
            <person name="Cohen D."/>
            <person name="Courty P.E."/>
            <person name="Coutinho P.M."/>
            <person name="Delaruelle C."/>
            <person name="Detter J.C."/>
            <person name="Deveau A."/>
            <person name="DiFazio S."/>
            <person name="Duplessis S."/>
            <person name="Fraissinet-Tachet L."/>
            <person name="Lucic E."/>
            <person name="Frey-Klett P."/>
            <person name="Fourrey C."/>
            <person name="Feussner I."/>
            <person name="Gay G."/>
            <person name="Grimwood J."/>
            <person name="Hoegger P.J."/>
            <person name="Jain P."/>
            <person name="Kilaru S."/>
            <person name="Labbe J."/>
            <person name="Lin Y.C."/>
            <person name="Legue V."/>
            <person name="Le Tacon F."/>
            <person name="Marmeisse R."/>
            <person name="Melayah D."/>
            <person name="Montanini B."/>
            <person name="Muratet M."/>
            <person name="Nehls U."/>
            <person name="Niculita-Hirzel H."/>
            <person name="Oudot-Le Secq M.P."/>
            <person name="Peter M."/>
            <person name="Quesneville H."/>
            <person name="Rajashekar B."/>
            <person name="Reich M."/>
            <person name="Rouhier N."/>
            <person name="Schmutz J."/>
            <person name="Yin T."/>
            <person name="Chalot M."/>
            <person name="Henrissat B."/>
            <person name="Kuees U."/>
            <person name="Lucas S."/>
            <person name="Van de Peer Y."/>
            <person name="Podila G.K."/>
            <person name="Polle A."/>
            <person name="Pukkila P.J."/>
            <person name="Richardson P.M."/>
            <person name="Rouze P."/>
            <person name="Sanders I.R."/>
            <person name="Stajich J.E."/>
            <person name="Tunlid A."/>
            <person name="Tuskan G."/>
            <person name="Grigoriev I.V."/>
        </authorList>
    </citation>
    <scope>NUCLEOTIDE SEQUENCE [LARGE SCALE GENOMIC DNA]</scope>
    <source>
        <strain evidence="3">S238N-H82 / ATCC MYA-4686</strain>
    </source>
</reference>
<sequence length="327" mass="36586">MEMLSCDQLLLDHDHRDEQSSDRTAAREDSSTPLSDGHDCDNYVKYPVNTIRVMKRHPLKWPRQIVTLMGIPGVLPILPITPTPISGFPDTVSISGIDYSIKEGHACTPKVVGMLPFYELRHLVSILVEWCRRDRAVSLTTWPWPNELPLQVGDRYHHLTAFPVIMCGTAAFMAYIDAAHRSVLRGLFQGVPGDELFRRAAAAQNDDALDPYDFAILLALAQDQKFGHIQPEEGIYTTRIFYPSSTCEEMIFITARVPEETISALENDEFGLRKVEIFKSTASLGRNEAWTKSEFLKALVTLMEEIILTAASTVKPRGGFFGDDGGT</sequence>
<evidence type="ECO:0000256" key="1">
    <source>
        <dbReference type="SAM" id="MobiDB-lite"/>
    </source>
</evidence>
<protein>
    <submittedName>
        <fullName evidence="2">Predicted protein</fullName>
    </submittedName>
</protein>
<name>B0DZK5_LACBS</name>
<dbReference type="AlphaFoldDB" id="B0DZK5"/>
<evidence type="ECO:0000313" key="3">
    <source>
        <dbReference type="Proteomes" id="UP000001194"/>
    </source>
</evidence>
<dbReference type="OrthoDB" id="10339078at2759"/>
<dbReference type="EMBL" id="DS547156">
    <property type="protein sequence ID" value="EDQ99954.1"/>
    <property type="molecule type" value="Genomic_DNA"/>
</dbReference>
<proteinExistence type="predicted"/>
<dbReference type="InParanoid" id="B0DZK5"/>
<evidence type="ECO:0000313" key="2">
    <source>
        <dbReference type="EMBL" id="EDQ99954.1"/>
    </source>
</evidence>
<feature type="region of interest" description="Disordered" evidence="1">
    <location>
        <begin position="11"/>
        <end position="38"/>
    </location>
</feature>
<gene>
    <name evidence="2" type="ORF">LACBIDRAFT_315017</name>
</gene>
<dbReference type="RefSeq" id="XP_001889365.1">
    <property type="nucleotide sequence ID" value="XM_001889330.1"/>
</dbReference>
<organism evidence="3">
    <name type="scientific">Laccaria bicolor (strain S238N-H82 / ATCC MYA-4686)</name>
    <name type="common">Bicoloured deceiver</name>
    <name type="synonym">Laccaria laccata var. bicolor</name>
    <dbReference type="NCBI Taxonomy" id="486041"/>
    <lineage>
        <taxon>Eukaryota</taxon>
        <taxon>Fungi</taxon>
        <taxon>Dikarya</taxon>
        <taxon>Basidiomycota</taxon>
        <taxon>Agaricomycotina</taxon>
        <taxon>Agaricomycetes</taxon>
        <taxon>Agaricomycetidae</taxon>
        <taxon>Agaricales</taxon>
        <taxon>Agaricineae</taxon>
        <taxon>Hydnangiaceae</taxon>
        <taxon>Laccaria</taxon>
    </lineage>
</organism>
<dbReference type="KEGG" id="lbc:LACBIDRAFT_315017"/>
<keyword evidence="3" id="KW-1185">Reference proteome</keyword>
<dbReference type="HOGENOM" id="CLU_1030826_0_0_1"/>
<dbReference type="Proteomes" id="UP000001194">
    <property type="component" value="Unassembled WGS sequence"/>
</dbReference>